<evidence type="ECO:0000256" key="4">
    <source>
        <dbReference type="ARBA" id="ARBA00022692"/>
    </source>
</evidence>
<keyword evidence="10" id="KW-1185">Reference proteome</keyword>
<proteinExistence type="predicted"/>
<evidence type="ECO:0000256" key="1">
    <source>
        <dbReference type="ARBA" id="ARBA00004429"/>
    </source>
</evidence>
<reference evidence="9 10" key="1">
    <citation type="submission" date="2019-01" db="EMBL/GenBank/DDBJ databases">
        <authorList>
            <person name="Chen W.-M."/>
        </authorList>
    </citation>
    <scope>NUCLEOTIDE SEQUENCE [LARGE SCALE GENOMIC DNA]</scope>
    <source>
        <strain evidence="9 10">TLA-22</strain>
    </source>
</reference>
<feature type="transmembrane region" description="Helical" evidence="8">
    <location>
        <begin position="398"/>
        <end position="418"/>
    </location>
</feature>
<comment type="caution">
    <text evidence="9">The sequence shown here is derived from an EMBL/GenBank/DDBJ whole genome shotgun (WGS) entry which is preliminary data.</text>
</comment>
<evidence type="ECO:0000256" key="8">
    <source>
        <dbReference type="SAM" id="Phobius"/>
    </source>
</evidence>
<feature type="transmembrane region" description="Helical" evidence="8">
    <location>
        <begin position="175"/>
        <end position="196"/>
    </location>
</feature>
<dbReference type="NCBIfam" id="TIGR00797">
    <property type="entry name" value="matE"/>
    <property type="match status" value="1"/>
</dbReference>
<feature type="transmembrane region" description="Helical" evidence="8">
    <location>
        <begin position="260"/>
        <end position="278"/>
    </location>
</feature>
<evidence type="ECO:0000256" key="5">
    <source>
        <dbReference type="ARBA" id="ARBA00022989"/>
    </source>
</evidence>
<feature type="region of interest" description="Disordered" evidence="7">
    <location>
        <begin position="466"/>
        <end position="487"/>
    </location>
</feature>
<keyword evidence="6 8" id="KW-0472">Membrane</keyword>
<feature type="transmembrane region" description="Helical" evidence="8">
    <location>
        <begin position="66"/>
        <end position="90"/>
    </location>
</feature>
<dbReference type="RefSeq" id="WP_127690377.1">
    <property type="nucleotide sequence ID" value="NZ_RZUL01000002.1"/>
</dbReference>
<dbReference type="EMBL" id="RZUL01000002">
    <property type="protein sequence ID" value="RVT42200.1"/>
    <property type="molecule type" value="Genomic_DNA"/>
</dbReference>
<gene>
    <name evidence="9" type="ORF">ENE74_08295</name>
</gene>
<accession>A0A437JA03</accession>
<keyword evidence="3" id="KW-1003">Cell membrane</keyword>
<dbReference type="GO" id="GO:0015297">
    <property type="term" value="F:antiporter activity"/>
    <property type="evidence" value="ECO:0007669"/>
    <property type="project" value="InterPro"/>
</dbReference>
<feature type="transmembrane region" description="Helical" evidence="8">
    <location>
        <begin position="371"/>
        <end position="391"/>
    </location>
</feature>
<dbReference type="CDD" id="cd13138">
    <property type="entry name" value="MATE_yoeA_like"/>
    <property type="match status" value="1"/>
</dbReference>
<dbReference type="AlphaFoldDB" id="A0A437JA03"/>
<feature type="transmembrane region" description="Helical" evidence="8">
    <location>
        <begin position="298"/>
        <end position="319"/>
    </location>
</feature>
<feature type="transmembrane region" description="Helical" evidence="8">
    <location>
        <begin position="331"/>
        <end position="351"/>
    </location>
</feature>
<evidence type="ECO:0000313" key="10">
    <source>
        <dbReference type="Proteomes" id="UP000282977"/>
    </source>
</evidence>
<keyword evidence="4 8" id="KW-0812">Transmembrane</keyword>
<keyword evidence="5 8" id="KW-1133">Transmembrane helix</keyword>
<comment type="subcellular location">
    <subcellularLocation>
        <location evidence="1">Cell inner membrane</location>
        <topology evidence="1">Multi-pass membrane protein</topology>
    </subcellularLocation>
</comment>
<dbReference type="PANTHER" id="PTHR43549">
    <property type="entry name" value="MULTIDRUG RESISTANCE PROTEIN YPNP-RELATED"/>
    <property type="match status" value="1"/>
</dbReference>
<feature type="transmembrane region" description="Helical" evidence="8">
    <location>
        <begin position="202"/>
        <end position="227"/>
    </location>
</feature>
<evidence type="ECO:0000256" key="3">
    <source>
        <dbReference type="ARBA" id="ARBA00022475"/>
    </source>
</evidence>
<dbReference type="OrthoDB" id="9806302at2"/>
<dbReference type="PANTHER" id="PTHR43549:SF3">
    <property type="entry name" value="MULTIDRUG RESISTANCE PROTEIN YPNP-RELATED"/>
    <property type="match status" value="1"/>
</dbReference>
<dbReference type="InterPro" id="IPR048279">
    <property type="entry name" value="MdtK-like"/>
</dbReference>
<protein>
    <submittedName>
        <fullName evidence="9">MATE family efflux transporter</fullName>
    </submittedName>
</protein>
<feature type="compositionally biased region" description="Polar residues" evidence="7">
    <location>
        <begin position="473"/>
        <end position="487"/>
    </location>
</feature>
<feature type="transmembrane region" description="Helical" evidence="8">
    <location>
        <begin position="144"/>
        <end position="163"/>
    </location>
</feature>
<feature type="transmembrane region" description="Helical" evidence="8">
    <location>
        <begin position="430"/>
        <end position="451"/>
    </location>
</feature>
<keyword evidence="2" id="KW-0813">Transport</keyword>
<dbReference type="GO" id="GO:0042910">
    <property type="term" value="F:xenobiotic transmembrane transporter activity"/>
    <property type="evidence" value="ECO:0007669"/>
    <property type="project" value="InterPro"/>
</dbReference>
<feature type="transmembrane region" description="Helical" evidence="8">
    <location>
        <begin position="102"/>
        <end position="124"/>
    </location>
</feature>
<evidence type="ECO:0000256" key="6">
    <source>
        <dbReference type="ARBA" id="ARBA00023136"/>
    </source>
</evidence>
<sequence>MATLASPTARKRPDLTSGPISTTLFAFALPTLASNILQSLNGSINAVWVGRFLGEGALAATANANIIMFLLFSAVFGFGMAATVMVGQAFGRRDIDAARCAFGSALGFCFILSLVVATAGWFGAPAILRALSTPGEAFALALTYLRVIFLAMPASLISVMVMMGLRGSGDSITPLWFMILTVLLDAGLNPLFILGYGPVPAMGIAGSATATAVAGYVSLIAMLFYVYAKDLPLRLRGAELGYLIPGAAQLRVIVAKGLPMGLQMIVISTAGLVMVSLVNREGLLTSAAYGAAQQLWTYLQMPAMAIGAAVSAMAAQNIGAGRWDRVNGITWRGMAFNVAMTGSLILLMLAFDRPVLALFLGAGSAAIDLARHMQFLASWSFLLFGLTMVLFGTMRSNGVVMAPLVILLVALYPVRIGFYAVTYPLIGADAIWLSFPVGSVVALAMAAAYYLHGGWRRTALMVPPHEEECREGTNVTGEPTGRMTPTG</sequence>
<dbReference type="InterPro" id="IPR052031">
    <property type="entry name" value="Membrane_Transporter-Flippase"/>
</dbReference>
<organism evidence="9 10">
    <name type="scientific">Sphingobium algorifonticola</name>
    <dbReference type="NCBI Taxonomy" id="2008318"/>
    <lineage>
        <taxon>Bacteria</taxon>
        <taxon>Pseudomonadati</taxon>
        <taxon>Pseudomonadota</taxon>
        <taxon>Alphaproteobacteria</taxon>
        <taxon>Sphingomonadales</taxon>
        <taxon>Sphingomonadaceae</taxon>
        <taxon>Sphingobium</taxon>
    </lineage>
</organism>
<dbReference type="PIRSF" id="PIRSF006603">
    <property type="entry name" value="DinF"/>
    <property type="match status" value="1"/>
</dbReference>
<evidence type="ECO:0000313" key="9">
    <source>
        <dbReference type="EMBL" id="RVT42200.1"/>
    </source>
</evidence>
<dbReference type="GO" id="GO:0005886">
    <property type="term" value="C:plasma membrane"/>
    <property type="evidence" value="ECO:0007669"/>
    <property type="project" value="UniProtKB-SubCell"/>
</dbReference>
<dbReference type="InterPro" id="IPR002528">
    <property type="entry name" value="MATE_fam"/>
</dbReference>
<name>A0A437JA03_9SPHN</name>
<evidence type="ECO:0000256" key="2">
    <source>
        <dbReference type="ARBA" id="ARBA00022448"/>
    </source>
</evidence>
<dbReference type="Proteomes" id="UP000282977">
    <property type="component" value="Unassembled WGS sequence"/>
</dbReference>
<evidence type="ECO:0000256" key="7">
    <source>
        <dbReference type="SAM" id="MobiDB-lite"/>
    </source>
</evidence>
<dbReference type="Pfam" id="PF01554">
    <property type="entry name" value="MatE"/>
    <property type="match status" value="2"/>
</dbReference>